<dbReference type="SUPFAM" id="SSF51735">
    <property type="entry name" value="NAD(P)-binding Rossmann-fold domains"/>
    <property type="match status" value="1"/>
</dbReference>
<sequence>MTFFHQSASRRGESDRAWALVTGGSGRGGAAIVRALHARGLSVVIHHTPRSLDKAMALQAELERLRPSTTELWAADFSAEDFSVPAWLASKGVAVLVCNASAYHASDVGDIERTHIDIAIHVAAHANILAALRPTPGQRQSLRSVVAITDIAVDRAPRGHVPYTTAKGALQSMILALANEWAPHVRFNVVQGRRSNEYGLTDIFGELASAVVYLAIDAADATGQVLVAEGWWPKPPTVREQQASWRTRCFKEGSFYRSRPLVLGRDSATLQRIDTPS</sequence>
<dbReference type="Pfam" id="PF00106">
    <property type="entry name" value="adh_short"/>
    <property type="match status" value="1"/>
</dbReference>
<evidence type="ECO:0008006" key="5">
    <source>
        <dbReference type="Google" id="ProtNLM"/>
    </source>
</evidence>
<dbReference type="RefSeq" id="WP_345541613.1">
    <property type="nucleotide sequence ID" value="NZ_BAABGJ010000081.1"/>
</dbReference>
<evidence type="ECO:0000313" key="4">
    <source>
        <dbReference type="Proteomes" id="UP001500975"/>
    </source>
</evidence>
<protein>
    <recommendedName>
        <fullName evidence="5">SDR family oxidoreductase</fullName>
    </recommendedName>
</protein>
<reference evidence="4" key="1">
    <citation type="journal article" date="2019" name="Int. J. Syst. Evol. Microbiol.">
        <title>The Global Catalogue of Microorganisms (GCM) 10K type strain sequencing project: providing services to taxonomists for standard genome sequencing and annotation.</title>
        <authorList>
            <consortium name="The Broad Institute Genomics Platform"/>
            <consortium name="The Broad Institute Genome Sequencing Center for Infectious Disease"/>
            <person name="Wu L."/>
            <person name="Ma J."/>
        </authorList>
    </citation>
    <scope>NUCLEOTIDE SEQUENCE [LARGE SCALE GENOMIC DNA]</scope>
    <source>
        <strain evidence="4">JCM 17804</strain>
    </source>
</reference>
<dbReference type="PANTHER" id="PTHR43639">
    <property type="entry name" value="OXIDOREDUCTASE, SHORT-CHAIN DEHYDROGENASE/REDUCTASE FAMILY (AFU_ORTHOLOGUE AFUA_5G02870)"/>
    <property type="match status" value="1"/>
</dbReference>
<keyword evidence="2" id="KW-0560">Oxidoreductase</keyword>
<keyword evidence="4" id="KW-1185">Reference proteome</keyword>
<dbReference type="InterPro" id="IPR002347">
    <property type="entry name" value="SDR_fam"/>
</dbReference>
<evidence type="ECO:0000256" key="2">
    <source>
        <dbReference type="ARBA" id="ARBA00023002"/>
    </source>
</evidence>
<accession>A0ABP8IF70</accession>
<name>A0ABP8IF70_9BURK</name>
<dbReference type="PRINTS" id="PR00081">
    <property type="entry name" value="GDHRDH"/>
</dbReference>
<evidence type="ECO:0000256" key="1">
    <source>
        <dbReference type="ARBA" id="ARBA00006484"/>
    </source>
</evidence>
<dbReference type="Gene3D" id="3.40.50.720">
    <property type="entry name" value="NAD(P)-binding Rossmann-like Domain"/>
    <property type="match status" value="1"/>
</dbReference>
<comment type="caution">
    <text evidence="3">The sequence shown here is derived from an EMBL/GenBank/DDBJ whole genome shotgun (WGS) entry which is preliminary data.</text>
</comment>
<comment type="similarity">
    <text evidence="1">Belongs to the short-chain dehydrogenases/reductases (SDR) family.</text>
</comment>
<dbReference type="EMBL" id="BAABGJ010000081">
    <property type="protein sequence ID" value="GAA4357599.1"/>
    <property type="molecule type" value="Genomic_DNA"/>
</dbReference>
<gene>
    <name evidence="3" type="ORF">GCM10023165_51700</name>
</gene>
<organism evidence="3 4">
    <name type="scientific">Variovorax defluvii</name>
    <dbReference type="NCBI Taxonomy" id="913761"/>
    <lineage>
        <taxon>Bacteria</taxon>
        <taxon>Pseudomonadati</taxon>
        <taxon>Pseudomonadota</taxon>
        <taxon>Betaproteobacteria</taxon>
        <taxon>Burkholderiales</taxon>
        <taxon>Comamonadaceae</taxon>
        <taxon>Variovorax</taxon>
    </lineage>
</organism>
<dbReference type="InterPro" id="IPR020904">
    <property type="entry name" value="Sc_DH/Rdtase_CS"/>
</dbReference>
<proteinExistence type="inferred from homology"/>
<dbReference type="PANTHER" id="PTHR43639:SF1">
    <property type="entry name" value="SHORT-CHAIN DEHYDROGENASE_REDUCTASE FAMILY PROTEIN"/>
    <property type="match status" value="1"/>
</dbReference>
<dbReference type="PROSITE" id="PS00061">
    <property type="entry name" value="ADH_SHORT"/>
    <property type="match status" value="1"/>
</dbReference>
<evidence type="ECO:0000313" key="3">
    <source>
        <dbReference type="EMBL" id="GAA4357599.1"/>
    </source>
</evidence>
<dbReference type="InterPro" id="IPR036291">
    <property type="entry name" value="NAD(P)-bd_dom_sf"/>
</dbReference>
<dbReference type="Proteomes" id="UP001500975">
    <property type="component" value="Unassembled WGS sequence"/>
</dbReference>